<evidence type="ECO:0000256" key="1">
    <source>
        <dbReference type="SAM" id="Phobius"/>
    </source>
</evidence>
<dbReference type="AlphaFoldDB" id="A0A4R3MNM6"/>
<feature type="transmembrane region" description="Helical" evidence="1">
    <location>
        <begin position="34"/>
        <end position="52"/>
    </location>
</feature>
<keyword evidence="3" id="KW-1185">Reference proteome</keyword>
<dbReference type="Proteomes" id="UP000294902">
    <property type="component" value="Unassembled WGS sequence"/>
</dbReference>
<dbReference type="PANTHER" id="PTHR38450:SF1">
    <property type="entry name" value="STAGE V SPORULATION PROTEIN AC"/>
    <property type="match status" value="1"/>
</dbReference>
<feature type="transmembrane region" description="Helical" evidence="1">
    <location>
        <begin position="125"/>
        <end position="150"/>
    </location>
</feature>
<proteinExistence type="predicted"/>
<feature type="transmembrane region" description="Helical" evidence="1">
    <location>
        <begin position="90"/>
        <end position="110"/>
    </location>
</feature>
<sequence>MEKKQNQQKINKEYNELVKKISPKPNIVRNCFRAFWVGGLICVIGQGIFRLYESWGHNIENATNFTAITLIFFGALLTGLDIYSKIGKYAGAGSVIPITGFANAVVSPAIEFKREGYVFGVGAKIFSLAGPVILYGVLTSYVVGFIYFILNKLG</sequence>
<gene>
    <name evidence="2" type="ORF">EDC18_10686</name>
</gene>
<dbReference type="EMBL" id="SMAL01000006">
    <property type="protein sequence ID" value="TCT14289.1"/>
    <property type="molecule type" value="Genomic_DNA"/>
</dbReference>
<feature type="transmembrane region" description="Helical" evidence="1">
    <location>
        <begin position="64"/>
        <end position="83"/>
    </location>
</feature>
<keyword evidence="1" id="KW-0472">Membrane</keyword>
<comment type="caution">
    <text evidence="2">The sequence shown here is derived from an EMBL/GenBank/DDBJ whole genome shotgun (WGS) entry which is preliminary data.</text>
</comment>
<dbReference type="PANTHER" id="PTHR38450">
    <property type="entry name" value="STAGE V SPORULATION PROTEIN AC-RELATED"/>
    <property type="match status" value="1"/>
</dbReference>
<keyword evidence="1" id="KW-1133">Transmembrane helix</keyword>
<dbReference type="Pfam" id="PF03862">
    <property type="entry name" value="SpoVAC_SpoVAEB"/>
    <property type="match status" value="1"/>
</dbReference>
<evidence type="ECO:0000313" key="3">
    <source>
        <dbReference type="Proteomes" id="UP000294902"/>
    </source>
</evidence>
<dbReference type="InterPro" id="IPR005562">
    <property type="entry name" value="SpoVA"/>
</dbReference>
<organism evidence="2 3">
    <name type="scientific">Natranaerovirga pectinivora</name>
    <dbReference type="NCBI Taxonomy" id="682400"/>
    <lineage>
        <taxon>Bacteria</taxon>
        <taxon>Bacillati</taxon>
        <taxon>Bacillota</taxon>
        <taxon>Clostridia</taxon>
        <taxon>Lachnospirales</taxon>
        <taxon>Natranaerovirgaceae</taxon>
        <taxon>Natranaerovirga</taxon>
    </lineage>
</organism>
<dbReference type="RefSeq" id="WP_132252557.1">
    <property type="nucleotide sequence ID" value="NZ_SMAL01000006.1"/>
</dbReference>
<accession>A0A4R3MNM6</accession>
<evidence type="ECO:0000313" key="2">
    <source>
        <dbReference type="EMBL" id="TCT14289.1"/>
    </source>
</evidence>
<dbReference type="NCBIfam" id="TIGR02838">
    <property type="entry name" value="spore_V_AC"/>
    <property type="match status" value="1"/>
</dbReference>
<keyword evidence="1" id="KW-0812">Transmembrane</keyword>
<reference evidence="2 3" key="1">
    <citation type="submission" date="2019-03" db="EMBL/GenBank/DDBJ databases">
        <title>Genomic Encyclopedia of Type Strains, Phase IV (KMG-IV): sequencing the most valuable type-strain genomes for metagenomic binning, comparative biology and taxonomic classification.</title>
        <authorList>
            <person name="Goeker M."/>
        </authorList>
    </citation>
    <scope>NUCLEOTIDE SEQUENCE [LARGE SCALE GENOMIC DNA]</scope>
    <source>
        <strain evidence="2 3">DSM 24629</strain>
    </source>
</reference>
<name>A0A4R3MNM6_9FIRM</name>
<protein>
    <submittedName>
        <fullName evidence="2">Stage V sporulation protein AC</fullName>
    </submittedName>
</protein>
<dbReference type="InterPro" id="IPR014203">
    <property type="entry name" value="Spore_V_AC"/>
</dbReference>
<dbReference type="OrthoDB" id="9797988at2"/>